<organism evidence="1 2">
    <name type="scientific">Brachionus plicatilis</name>
    <name type="common">Marine rotifer</name>
    <name type="synonym">Brachionus muelleri</name>
    <dbReference type="NCBI Taxonomy" id="10195"/>
    <lineage>
        <taxon>Eukaryota</taxon>
        <taxon>Metazoa</taxon>
        <taxon>Spiralia</taxon>
        <taxon>Gnathifera</taxon>
        <taxon>Rotifera</taxon>
        <taxon>Eurotatoria</taxon>
        <taxon>Monogononta</taxon>
        <taxon>Pseudotrocha</taxon>
        <taxon>Ploima</taxon>
        <taxon>Brachionidae</taxon>
        <taxon>Brachionus</taxon>
    </lineage>
</organism>
<proteinExistence type="predicted"/>
<keyword evidence="2" id="KW-1185">Reference proteome</keyword>
<reference evidence="1 2" key="1">
    <citation type="journal article" date="2018" name="Sci. Rep.">
        <title>Genomic signatures of local adaptation to the degree of environmental predictability in rotifers.</title>
        <authorList>
            <person name="Franch-Gras L."/>
            <person name="Hahn C."/>
            <person name="Garcia-Roger E.M."/>
            <person name="Carmona M.J."/>
            <person name="Serra M."/>
            <person name="Gomez A."/>
        </authorList>
    </citation>
    <scope>NUCLEOTIDE SEQUENCE [LARGE SCALE GENOMIC DNA]</scope>
    <source>
        <strain evidence="1">HYR1</strain>
    </source>
</reference>
<evidence type="ECO:0000313" key="2">
    <source>
        <dbReference type="Proteomes" id="UP000276133"/>
    </source>
</evidence>
<accession>A0A3M7RW14</accession>
<dbReference type="EMBL" id="REGN01002515">
    <property type="protein sequence ID" value="RNA27639.1"/>
    <property type="molecule type" value="Genomic_DNA"/>
</dbReference>
<dbReference type="Proteomes" id="UP000276133">
    <property type="component" value="Unassembled WGS sequence"/>
</dbReference>
<evidence type="ECO:0000313" key="1">
    <source>
        <dbReference type="EMBL" id="RNA27639.1"/>
    </source>
</evidence>
<gene>
    <name evidence="1" type="ORF">BpHYR1_014776</name>
</gene>
<sequence>MLEEDQLSTIYSSPIQLLKMSDSSVRIRFDYRKLNNFTEKAVTHVRYIIMTTCKWLHQPPQKLIHNFFHDLNRCHLPKNHSLLLNLCDQLQNFRDQMFI</sequence>
<dbReference type="AlphaFoldDB" id="A0A3M7RW14"/>
<comment type="caution">
    <text evidence="1">The sequence shown here is derived from an EMBL/GenBank/DDBJ whole genome shotgun (WGS) entry which is preliminary data.</text>
</comment>
<protein>
    <submittedName>
        <fullName evidence="1">Uncharacterized protein</fullName>
    </submittedName>
</protein>
<name>A0A3M7RW14_BRAPC</name>